<dbReference type="InterPro" id="IPR002302">
    <property type="entry name" value="Leu-tRNA-ligase"/>
</dbReference>
<dbReference type="RefSeq" id="WP_139425801.1">
    <property type="nucleotide sequence ID" value="NZ_CBCSFY010000011.1"/>
</dbReference>
<dbReference type="PRINTS" id="PR00985">
    <property type="entry name" value="TRNASYNTHLEU"/>
</dbReference>
<comment type="catalytic activity">
    <reaction evidence="8 9">
        <text>tRNA(Leu) + L-leucine + ATP = L-leucyl-tRNA(Leu) + AMP + diphosphate</text>
        <dbReference type="Rhea" id="RHEA:11688"/>
        <dbReference type="Rhea" id="RHEA-COMP:9613"/>
        <dbReference type="Rhea" id="RHEA-COMP:9622"/>
        <dbReference type="ChEBI" id="CHEBI:30616"/>
        <dbReference type="ChEBI" id="CHEBI:33019"/>
        <dbReference type="ChEBI" id="CHEBI:57427"/>
        <dbReference type="ChEBI" id="CHEBI:78442"/>
        <dbReference type="ChEBI" id="CHEBI:78494"/>
        <dbReference type="ChEBI" id="CHEBI:456215"/>
        <dbReference type="EC" id="6.1.1.4"/>
    </reaction>
</comment>
<dbReference type="HAMAP" id="MF_00049_B">
    <property type="entry name" value="Leu_tRNA_synth_B"/>
    <property type="match status" value="1"/>
</dbReference>
<dbReference type="Gene3D" id="3.10.20.590">
    <property type="match status" value="1"/>
</dbReference>
<dbReference type="GO" id="GO:0005524">
    <property type="term" value="F:ATP binding"/>
    <property type="evidence" value="ECO:0007669"/>
    <property type="project" value="UniProtKB-UniRule"/>
</dbReference>
<feature type="binding site" evidence="9">
    <location>
        <position position="582"/>
    </location>
    <ligand>
        <name>ATP</name>
        <dbReference type="ChEBI" id="CHEBI:30616"/>
    </ligand>
</feature>
<feature type="short sequence motif" description="'HIGH' region" evidence="9">
    <location>
        <begin position="40"/>
        <end position="50"/>
    </location>
</feature>
<feature type="short sequence motif" description="'KMSKS' region" evidence="9">
    <location>
        <begin position="579"/>
        <end position="583"/>
    </location>
</feature>
<dbReference type="InterPro" id="IPR001412">
    <property type="entry name" value="aa-tRNA-synth_I_CS"/>
</dbReference>
<evidence type="ECO:0000256" key="3">
    <source>
        <dbReference type="ARBA" id="ARBA00022598"/>
    </source>
</evidence>
<keyword evidence="4 9" id="KW-0547">Nucleotide-binding</keyword>
<gene>
    <name evidence="9 14" type="primary">leuS</name>
    <name evidence="14" type="ORF">CARM_1061</name>
</gene>
<dbReference type="InterPro" id="IPR025709">
    <property type="entry name" value="Leu_tRNA-synth_edit"/>
</dbReference>
<keyword evidence="3 9" id="KW-0436">Ligase</keyword>
<dbReference type="KEGG" id="carm:CARM_1061"/>
<dbReference type="Pfam" id="PF09334">
    <property type="entry name" value="tRNA-synt_1g"/>
    <property type="match status" value="2"/>
</dbReference>
<evidence type="ECO:0000256" key="7">
    <source>
        <dbReference type="ARBA" id="ARBA00023146"/>
    </source>
</evidence>
<dbReference type="InterPro" id="IPR015413">
    <property type="entry name" value="Methionyl/Leucyl_tRNA_Synth"/>
</dbReference>
<dbReference type="InterPro" id="IPR014729">
    <property type="entry name" value="Rossmann-like_a/b/a_fold"/>
</dbReference>
<dbReference type="PROSITE" id="PS00178">
    <property type="entry name" value="AA_TRNA_LIGASE_I"/>
    <property type="match status" value="1"/>
</dbReference>
<dbReference type="Proteomes" id="UP000509246">
    <property type="component" value="Chromosome"/>
</dbReference>
<dbReference type="CDD" id="cd00812">
    <property type="entry name" value="LeuRS_core"/>
    <property type="match status" value="1"/>
</dbReference>
<evidence type="ECO:0000259" key="11">
    <source>
        <dbReference type="Pfam" id="PF08264"/>
    </source>
</evidence>
<evidence type="ECO:0000256" key="5">
    <source>
        <dbReference type="ARBA" id="ARBA00022840"/>
    </source>
</evidence>
<dbReference type="PANTHER" id="PTHR43740">
    <property type="entry name" value="LEUCYL-TRNA SYNTHETASE"/>
    <property type="match status" value="1"/>
</dbReference>
<name>A0A7L5HS49_9BACT</name>
<dbReference type="GO" id="GO:0006429">
    <property type="term" value="P:leucyl-tRNA aminoacylation"/>
    <property type="evidence" value="ECO:0007669"/>
    <property type="project" value="UniProtKB-UniRule"/>
</dbReference>
<dbReference type="SUPFAM" id="SSF52374">
    <property type="entry name" value="Nucleotidylyl transferase"/>
    <property type="match status" value="1"/>
</dbReference>
<dbReference type="InterPro" id="IPR009008">
    <property type="entry name" value="Val/Leu/Ile-tRNA-synth_edit"/>
</dbReference>
<evidence type="ECO:0000256" key="6">
    <source>
        <dbReference type="ARBA" id="ARBA00022917"/>
    </source>
</evidence>
<dbReference type="SUPFAM" id="SSF50677">
    <property type="entry name" value="ValRS/IleRS/LeuRS editing domain"/>
    <property type="match status" value="1"/>
</dbReference>
<dbReference type="FunFam" id="1.10.730.10:FF:000002">
    <property type="entry name" value="Leucine--tRNA ligase"/>
    <property type="match status" value="1"/>
</dbReference>
<dbReference type="Pfam" id="PF08264">
    <property type="entry name" value="Anticodon_1"/>
    <property type="match status" value="1"/>
</dbReference>
<comment type="subcellular location">
    <subcellularLocation>
        <location evidence="9">Cytoplasm</location>
    </subcellularLocation>
</comment>
<feature type="domain" description="Methionyl/Leucyl tRNA synthetase" evidence="12">
    <location>
        <begin position="34"/>
        <end position="181"/>
    </location>
</feature>
<sequence>MAYEAGKIEKKWQKIWQDKEYFEPKDDFSLPKKYILSMFPYPSGRIHMGHVRNYSIGDAMARYYRKKGFNVLHPIGFDSFGMPAENAAIKHGIHPKKWTYENIDYMQNELASLGFSFSKKRMFATSDPLYTKFEQEFFIKMYEKDLIYTKEAEVNWCENDKTVLANEQVEDGKCWRCGHEVVRKKMPGYYVKITAYADELLQDLKKLEGKWPSQVLTMQENWIGKSIGLSFDFDLEENDKVSAKKINVFTTRAETIYGVSYIALAPDHEIVNELIDKKLLDQDVITKIQNIQNQTPRQRQVASKEGYFLNLYAIHPLNGEKIPLWIANFVLSDYGSGAIMSVPAHDERDYEFAKTYSLAIKKVVYKDENDTQCYTLKEGVLVNSGEFDQLECDEAREKISLKFESLGIGKRITNFKIRDWGVSRQRYWGAPIPMIKCNSCGIVPQKIENLPITLPEDVVINGEGNPLDKHEIWKECICPKCGKNAQKESDTLDTFFESSWYFARFASNDKTWKEKAIDEKSVNYWMNVDEYIGGIEHAILHLLYARFFQKALRDLGYLKDDEPFNRLLTQGMVTKDGAKMSKSKGNVVDPDYIIEKYGADSARLFILFAAPPAKELEWNDSALEGAFKFINRLYEKAMSLESGELKEIDHQSLNKEEKYARLKVYEALKKSFEVYEESFAFNTLIAACMEALNALNAISHKEVSREAFYIILNILEPIIPHVCFELSEYLFKCENFKVLKLKDEVFVKDSFTIAISVNGKKRAQIEISSDANKEQVLNLAKESVCKWLEGKTIVKEIYIDNKLVNLVIK</sequence>
<keyword evidence="7 9" id="KW-0030">Aminoacyl-tRNA synthetase</keyword>
<protein>
    <recommendedName>
        <fullName evidence="9">Leucine--tRNA ligase</fullName>
        <ecNumber evidence="9">6.1.1.4</ecNumber>
    </recommendedName>
    <alternativeName>
        <fullName evidence="9">Leucyl-tRNA synthetase</fullName>
        <shortName evidence="9">LeuRS</shortName>
    </alternativeName>
</protein>
<feature type="domain" description="Methionyl/Valyl/Leucyl/Isoleucyl-tRNA synthetase anticodon-binding" evidence="11">
    <location>
        <begin position="658"/>
        <end position="774"/>
    </location>
</feature>
<feature type="domain" description="Methionyl/Leucyl tRNA synthetase" evidence="12">
    <location>
        <begin position="536"/>
        <end position="622"/>
    </location>
</feature>
<accession>A0A7L5HS49</accession>
<reference evidence="14 15" key="1">
    <citation type="submission" date="2020-05" db="EMBL/GenBank/DDBJ databases">
        <title>Complete genome sequencing of Campylobacter and Arcobacter type strains.</title>
        <authorList>
            <person name="Miller W.G."/>
            <person name="Yee E."/>
        </authorList>
    </citation>
    <scope>NUCLEOTIDE SEQUENCE [LARGE SCALE GENOMIC DNA]</scope>
    <source>
        <strain evidence="14 15">CCUG 73571</strain>
    </source>
</reference>
<dbReference type="Gene3D" id="3.40.50.620">
    <property type="entry name" value="HUPs"/>
    <property type="match status" value="2"/>
</dbReference>
<dbReference type="InterPro" id="IPR013155">
    <property type="entry name" value="M/V/L/I-tRNA-synth_anticd-bd"/>
</dbReference>
<dbReference type="GeneID" id="56586804"/>
<dbReference type="Gene3D" id="1.10.730.10">
    <property type="entry name" value="Isoleucyl-tRNA Synthetase, Domain 1"/>
    <property type="match status" value="2"/>
</dbReference>
<evidence type="ECO:0000313" key="14">
    <source>
        <dbReference type="EMBL" id="QKF79964.1"/>
    </source>
</evidence>
<proteinExistence type="inferred from homology"/>
<evidence type="ECO:0000259" key="13">
    <source>
        <dbReference type="Pfam" id="PF13603"/>
    </source>
</evidence>
<dbReference type="EMBL" id="CP053825">
    <property type="protein sequence ID" value="QKF79964.1"/>
    <property type="molecule type" value="Genomic_DNA"/>
</dbReference>
<evidence type="ECO:0000256" key="4">
    <source>
        <dbReference type="ARBA" id="ARBA00022741"/>
    </source>
</evidence>
<dbReference type="AlphaFoldDB" id="A0A7L5HS49"/>
<keyword evidence="2 9" id="KW-0963">Cytoplasm</keyword>
<dbReference type="InterPro" id="IPR009080">
    <property type="entry name" value="tRNAsynth_Ia_anticodon-bd"/>
</dbReference>
<dbReference type="GO" id="GO:0005829">
    <property type="term" value="C:cytosol"/>
    <property type="evidence" value="ECO:0007669"/>
    <property type="project" value="TreeGrafter"/>
</dbReference>
<evidence type="ECO:0000256" key="1">
    <source>
        <dbReference type="ARBA" id="ARBA00005594"/>
    </source>
</evidence>
<evidence type="ECO:0000313" key="15">
    <source>
        <dbReference type="Proteomes" id="UP000509246"/>
    </source>
</evidence>
<organism evidence="14 15">
    <name type="scientific">Campylobacter armoricus</name>
    <dbReference type="NCBI Taxonomy" id="2505970"/>
    <lineage>
        <taxon>Bacteria</taxon>
        <taxon>Pseudomonadati</taxon>
        <taxon>Campylobacterota</taxon>
        <taxon>Epsilonproteobacteria</taxon>
        <taxon>Campylobacterales</taxon>
        <taxon>Campylobacteraceae</taxon>
        <taxon>Campylobacter</taxon>
    </lineage>
</organism>
<comment type="similarity">
    <text evidence="1 9 10">Belongs to the class-I aminoacyl-tRNA synthetase family.</text>
</comment>
<evidence type="ECO:0000256" key="8">
    <source>
        <dbReference type="ARBA" id="ARBA00047469"/>
    </source>
</evidence>
<keyword evidence="15" id="KW-1185">Reference proteome</keyword>
<dbReference type="SUPFAM" id="SSF47323">
    <property type="entry name" value="Anticodon-binding domain of a subclass of class I aminoacyl-tRNA synthetases"/>
    <property type="match status" value="1"/>
</dbReference>
<dbReference type="CDD" id="cd07958">
    <property type="entry name" value="Anticodon_Ia_Leu_BEm"/>
    <property type="match status" value="1"/>
</dbReference>
<dbReference type="FunFam" id="3.40.50.620:FF:000003">
    <property type="entry name" value="Leucine--tRNA ligase"/>
    <property type="match status" value="1"/>
</dbReference>
<feature type="domain" description="Leucyl-tRNA synthetase editing" evidence="13">
    <location>
        <begin position="220"/>
        <end position="402"/>
    </location>
</feature>
<dbReference type="Pfam" id="PF13603">
    <property type="entry name" value="tRNA-synt_1_2"/>
    <property type="match status" value="1"/>
</dbReference>
<evidence type="ECO:0000256" key="2">
    <source>
        <dbReference type="ARBA" id="ARBA00022490"/>
    </source>
</evidence>
<dbReference type="PANTHER" id="PTHR43740:SF2">
    <property type="entry name" value="LEUCINE--TRNA LIGASE, MITOCHONDRIAL"/>
    <property type="match status" value="1"/>
</dbReference>
<dbReference type="GO" id="GO:0002161">
    <property type="term" value="F:aminoacyl-tRNA deacylase activity"/>
    <property type="evidence" value="ECO:0007669"/>
    <property type="project" value="InterPro"/>
</dbReference>
<keyword evidence="6 9" id="KW-0648">Protein biosynthesis</keyword>
<evidence type="ECO:0000259" key="12">
    <source>
        <dbReference type="Pfam" id="PF09334"/>
    </source>
</evidence>
<dbReference type="GO" id="GO:0004823">
    <property type="term" value="F:leucine-tRNA ligase activity"/>
    <property type="evidence" value="ECO:0007669"/>
    <property type="project" value="UniProtKB-UniRule"/>
</dbReference>
<evidence type="ECO:0000256" key="9">
    <source>
        <dbReference type="HAMAP-Rule" id="MF_00049"/>
    </source>
</evidence>
<dbReference type="EC" id="6.1.1.4" evidence="9"/>
<dbReference type="OrthoDB" id="9810365at2"/>
<evidence type="ECO:0000256" key="10">
    <source>
        <dbReference type="RuleBase" id="RU363039"/>
    </source>
</evidence>
<keyword evidence="5 9" id="KW-0067">ATP-binding</keyword>
<dbReference type="NCBIfam" id="TIGR00396">
    <property type="entry name" value="leuS_bact"/>
    <property type="match status" value="1"/>
</dbReference>